<evidence type="ECO:0000256" key="1">
    <source>
        <dbReference type="SAM" id="MobiDB-lite"/>
    </source>
</evidence>
<feature type="region of interest" description="Disordered" evidence="1">
    <location>
        <begin position="87"/>
        <end position="120"/>
    </location>
</feature>
<dbReference type="EMBL" id="VEVO01000008">
    <property type="protein sequence ID" value="KAF0038225.1"/>
    <property type="molecule type" value="Genomic_DNA"/>
</dbReference>
<comment type="caution">
    <text evidence="2">The sequence shown here is derived from an EMBL/GenBank/DDBJ whole genome shotgun (WGS) entry which is preliminary data.</text>
</comment>
<organism evidence="2 3">
    <name type="scientific">Scophthalmus maximus</name>
    <name type="common">Turbot</name>
    <name type="synonym">Psetta maxima</name>
    <dbReference type="NCBI Taxonomy" id="52904"/>
    <lineage>
        <taxon>Eukaryota</taxon>
        <taxon>Metazoa</taxon>
        <taxon>Chordata</taxon>
        <taxon>Craniata</taxon>
        <taxon>Vertebrata</taxon>
        <taxon>Euteleostomi</taxon>
        <taxon>Actinopterygii</taxon>
        <taxon>Neopterygii</taxon>
        <taxon>Teleostei</taxon>
        <taxon>Neoteleostei</taxon>
        <taxon>Acanthomorphata</taxon>
        <taxon>Carangaria</taxon>
        <taxon>Pleuronectiformes</taxon>
        <taxon>Pleuronectoidei</taxon>
        <taxon>Scophthalmidae</taxon>
        <taxon>Scophthalmus</taxon>
    </lineage>
</organism>
<accession>A0A6A4SZM1</accession>
<reference evidence="2 3" key="1">
    <citation type="submission" date="2019-06" db="EMBL/GenBank/DDBJ databases">
        <title>Draft genomes of female and male turbot (Scophthalmus maximus).</title>
        <authorList>
            <person name="Xu H."/>
            <person name="Xu X.-W."/>
            <person name="Shao C."/>
            <person name="Chen S."/>
        </authorList>
    </citation>
    <scope>NUCLEOTIDE SEQUENCE [LARGE SCALE GENOMIC DNA]</scope>
    <source>
        <strain evidence="2">Ysfricsl-2016a</strain>
        <tissue evidence="2">Blood</tissue>
    </source>
</reference>
<gene>
    <name evidence="2" type="ORF">F2P81_008709</name>
</gene>
<protein>
    <submittedName>
        <fullName evidence="2">Uncharacterized protein</fullName>
    </submittedName>
</protein>
<sequence length="120" mass="13449">MVNIVEDFIDSPSVELLEQCNHEQLMKIDQHYHVEVEPKRTKENLRSIIQAHLQESGVLMNEGGYLIIRSSPDPAGVYASDRNKCVEEQKQTEEGNSGTARAQTRQSESTKCTGTVNSSE</sequence>
<name>A0A6A4SZM1_SCOMX</name>
<evidence type="ECO:0000313" key="3">
    <source>
        <dbReference type="Proteomes" id="UP000438429"/>
    </source>
</evidence>
<evidence type="ECO:0000313" key="2">
    <source>
        <dbReference type="EMBL" id="KAF0038225.1"/>
    </source>
</evidence>
<dbReference type="AlphaFoldDB" id="A0A6A4SZM1"/>
<feature type="compositionally biased region" description="Polar residues" evidence="1">
    <location>
        <begin position="94"/>
        <end position="120"/>
    </location>
</feature>
<proteinExistence type="predicted"/>
<dbReference type="Proteomes" id="UP000438429">
    <property type="component" value="Unassembled WGS sequence"/>
</dbReference>